<evidence type="ECO:0000256" key="1">
    <source>
        <dbReference type="SAM" id="Phobius"/>
    </source>
</evidence>
<proteinExistence type="predicted"/>
<reference evidence="2" key="2">
    <citation type="submission" date="2021-04" db="EMBL/GenBank/DDBJ databases">
        <authorList>
            <person name="Gilroy R."/>
        </authorList>
    </citation>
    <scope>NUCLEOTIDE SEQUENCE</scope>
    <source>
        <strain evidence="2">CHK192-8294</strain>
    </source>
</reference>
<feature type="transmembrane region" description="Helical" evidence="1">
    <location>
        <begin position="25"/>
        <end position="48"/>
    </location>
</feature>
<keyword evidence="1" id="KW-0472">Membrane</keyword>
<reference evidence="2" key="1">
    <citation type="journal article" date="2021" name="PeerJ">
        <title>Extensive microbial diversity within the chicken gut microbiome revealed by metagenomics and culture.</title>
        <authorList>
            <person name="Gilroy R."/>
            <person name="Ravi A."/>
            <person name="Getino M."/>
            <person name="Pursley I."/>
            <person name="Horton D.L."/>
            <person name="Alikhan N.F."/>
            <person name="Baker D."/>
            <person name="Gharbi K."/>
            <person name="Hall N."/>
            <person name="Watson M."/>
            <person name="Adriaenssens E.M."/>
            <person name="Foster-Nyarko E."/>
            <person name="Jarju S."/>
            <person name="Secka A."/>
            <person name="Antonio M."/>
            <person name="Oren A."/>
            <person name="Chaudhuri R.R."/>
            <person name="La Ragione R."/>
            <person name="Hildebrand F."/>
            <person name="Pallen M.J."/>
        </authorList>
    </citation>
    <scope>NUCLEOTIDE SEQUENCE</scope>
    <source>
        <strain evidence="2">CHK192-8294</strain>
    </source>
</reference>
<sequence>MGFWWEVKPLRRTIVAAWNVPRDGIVPALIILSACFLAGGLAGCLLAAQVGGAGEASLNQYLEAFLLAAHEGAVDVPALWAQIWDTLRWPLFALLLGFTALGVLGLPVLFTLRGFLLAFSIASFVRAFGGAGWLLACLVFGIGGVLSLPALFVLGVQSILSARALAARVRGEGKGRVLWGRDCLVRCALCLGAVCVCILLERTVVPALLSGAAGALLNR</sequence>
<evidence type="ECO:0000313" key="3">
    <source>
        <dbReference type="Proteomes" id="UP000823921"/>
    </source>
</evidence>
<feature type="transmembrane region" description="Helical" evidence="1">
    <location>
        <begin position="187"/>
        <end position="209"/>
    </location>
</feature>
<dbReference type="Pfam" id="PF01944">
    <property type="entry name" value="SpoIIM"/>
    <property type="match status" value="1"/>
</dbReference>
<dbReference type="InterPro" id="IPR002798">
    <property type="entry name" value="SpoIIM-like"/>
</dbReference>
<evidence type="ECO:0008006" key="4">
    <source>
        <dbReference type="Google" id="ProtNLM"/>
    </source>
</evidence>
<keyword evidence="1" id="KW-1133">Transmembrane helix</keyword>
<feature type="transmembrane region" description="Helical" evidence="1">
    <location>
        <begin position="89"/>
        <end position="112"/>
    </location>
</feature>
<dbReference type="Proteomes" id="UP000823921">
    <property type="component" value="Unassembled WGS sequence"/>
</dbReference>
<gene>
    <name evidence="2" type="ORF">H9712_09385</name>
</gene>
<organism evidence="2 3">
    <name type="scientific">Candidatus Flavonifractor intestinigallinarum</name>
    <dbReference type="NCBI Taxonomy" id="2838586"/>
    <lineage>
        <taxon>Bacteria</taxon>
        <taxon>Bacillati</taxon>
        <taxon>Bacillota</taxon>
        <taxon>Clostridia</taxon>
        <taxon>Eubacteriales</taxon>
        <taxon>Oscillospiraceae</taxon>
        <taxon>Flavonifractor</taxon>
    </lineage>
</organism>
<evidence type="ECO:0000313" key="2">
    <source>
        <dbReference type="EMBL" id="HJB81189.1"/>
    </source>
</evidence>
<comment type="caution">
    <text evidence="2">The sequence shown here is derived from an EMBL/GenBank/DDBJ whole genome shotgun (WGS) entry which is preliminary data.</text>
</comment>
<dbReference type="EMBL" id="DWXO01000089">
    <property type="protein sequence ID" value="HJB81189.1"/>
    <property type="molecule type" value="Genomic_DNA"/>
</dbReference>
<accession>A0A9D2MNK4</accession>
<dbReference type="AlphaFoldDB" id="A0A9D2MNK4"/>
<keyword evidence="1" id="KW-0812">Transmembrane</keyword>
<name>A0A9D2MNK4_9FIRM</name>
<protein>
    <recommendedName>
        <fullName evidence="4">Stage II sporulation protein M</fullName>
    </recommendedName>
</protein>